<keyword evidence="3" id="KW-0472">Membrane</keyword>
<sequence>MNGVMKKFLDKITKELQLAQSVTNYHEKDKKEKQISCGKVRSAESTKYRKSLLKLKEQEYLIEKNLTNFMENMKLESEVLRPVLRNMNDISRNREIFLDNIRKSLDKITEELQLVQSITNCPEQIQKLDTNAYKQRLLKLSQKIRNFQESCQQKIATLSQEQTALESELREFESNLHKYEDTTSRIGKPTSAMSANKENKRCYNYKKIEDLHELIAKTGYTDNWSNEDHLLFLKMRKKCSSIPALVAAIRVKCPDLTAETIVNHEAWYKIYLRLREKQRSSIREWRKQKEMEKMKMKNHREDETETETLEKILREKSNSNITKDFPTCVTDKMRTTKIDNSIDINNQKKELIKQWKAERENKRLLEEEQSKILIESKLAAQEKRKRERLERLRKVLAEHREKTSMEVSSEVSKDDSKPYYNPMLIKAFRKQDAEFTRKKKNLIAVRKSAQNRTIKIVRPQIAKKQDHSTLLNPTEVWTEKCRIPDPNTKESKKLQYIKDVPRLYVFSTRRNAYFYTFNLYLIFCLFRYVQWRNKESMEIKDALTFL</sequence>
<keyword evidence="3" id="KW-0812">Transmembrane</keyword>
<dbReference type="EMBL" id="JAANIC010005341">
    <property type="protein sequence ID" value="KAG5331873.1"/>
    <property type="molecule type" value="Genomic_DNA"/>
</dbReference>
<keyword evidence="5" id="KW-1185">Reference proteome</keyword>
<feature type="coiled-coil region" evidence="2">
    <location>
        <begin position="348"/>
        <end position="402"/>
    </location>
</feature>
<feature type="transmembrane region" description="Helical" evidence="3">
    <location>
        <begin position="512"/>
        <end position="529"/>
    </location>
</feature>
<accession>A0A836G4K5</accession>
<gene>
    <name evidence="4" type="primary">Ccdc112</name>
    <name evidence="4" type="ORF">G6Z76_0006680</name>
</gene>
<evidence type="ECO:0000256" key="3">
    <source>
        <dbReference type="SAM" id="Phobius"/>
    </source>
</evidence>
<evidence type="ECO:0000256" key="2">
    <source>
        <dbReference type="SAM" id="Coils"/>
    </source>
</evidence>
<comment type="caution">
    <text evidence="4">The sequence shown here is derived from an EMBL/GenBank/DDBJ whole genome shotgun (WGS) entry which is preliminary data.</text>
</comment>
<name>A0A836G4K5_9HYME</name>
<protein>
    <submittedName>
        <fullName evidence="4">CC112 protein</fullName>
    </submittedName>
</protein>
<evidence type="ECO:0000256" key="1">
    <source>
        <dbReference type="ARBA" id="ARBA00023054"/>
    </source>
</evidence>
<keyword evidence="1 2" id="KW-0175">Coiled coil</keyword>
<feature type="non-terminal residue" evidence="4">
    <location>
        <position position="546"/>
    </location>
</feature>
<evidence type="ECO:0000313" key="4">
    <source>
        <dbReference type="EMBL" id="KAG5331873.1"/>
    </source>
</evidence>
<organism evidence="4 5">
    <name type="scientific">Acromyrmex charruanus</name>
    <dbReference type="NCBI Taxonomy" id="2715315"/>
    <lineage>
        <taxon>Eukaryota</taxon>
        <taxon>Metazoa</taxon>
        <taxon>Ecdysozoa</taxon>
        <taxon>Arthropoda</taxon>
        <taxon>Hexapoda</taxon>
        <taxon>Insecta</taxon>
        <taxon>Pterygota</taxon>
        <taxon>Neoptera</taxon>
        <taxon>Endopterygota</taxon>
        <taxon>Hymenoptera</taxon>
        <taxon>Apocrita</taxon>
        <taxon>Aculeata</taxon>
        <taxon>Formicoidea</taxon>
        <taxon>Formicidae</taxon>
        <taxon>Myrmicinae</taxon>
        <taxon>Acromyrmex</taxon>
    </lineage>
</organism>
<dbReference type="PANTHER" id="PTHR21549">
    <property type="entry name" value="MUTATED IN BLADDER CANCER 1"/>
    <property type="match status" value="1"/>
</dbReference>
<dbReference type="Proteomes" id="UP000669903">
    <property type="component" value="Unassembled WGS sequence"/>
</dbReference>
<keyword evidence="3" id="KW-1133">Transmembrane helix</keyword>
<dbReference type="AlphaFoldDB" id="A0A836G4K5"/>
<proteinExistence type="predicted"/>
<reference evidence="4" key="1">
    <citation type="submission" date="2020-03" db="EMBL/GenBank/DDBJ databases">
        <title>Relaxed selection underlies rapid genomic changes in the transitions from sociality to social parasitism in ants.</title>
        <authorList>
            <person name="Bi X."/>
        </authorList>
    </citation>
    <scope>NUCLEOTIDE SEQUENCE</scope>
    <source>
        <strain evidence="4">BGI-DK2014a</strain>
        <tissue evidence="4">Whole body</tissue>
    </source>
</reference>
<feature type="non-terminal residue" evidence="4">
    <location>
        <position position="1"/>
    </location>
</feature>
<evidence type="ECO:0000313" key="5">
    <source>
        <dbReference type="Proteomes" id="UP000669903"/>
    </source>
</evidence>
<feature type="coiled-coil region" evidence="2">
    <location>
        <begin position="155"/>
        <end position="182"/>
    </location>
</feature>
<dbReference type="InterPro" id="IPR039902">
    <property type="entry name" value="CCDC148/CCDC112"/>
</dbReference>
<dbReference type="PANTHER" id="PTHR21549:SF0">
    <property type="entry name" value="COILED-COIL DOMAIN-CONTAINING PROTEIN 112"/>
    <property type="match status" value="1"/>
</dbReference>